<comment type="caution">
    <text evidence="7">The sequence shown here is derived from an EMBL/GenBank/DDBJ whole genome shotgun (WGS) entry which is preliminary data.</text>
</comment>
<protein>
    <submittedName>
        <fullName evidence="7">Arylsulfatase</fullName>
    </submittedName>
</protein>
<evidence type="ECO:0000313" key="8">
    <source>
        <dbReference type="Proteomes" id="UP000011885"/>
    </source>
</evidence>
<dbReference type="InterPro" id="IPR017850">
    <property type="entry name" value="Alkaline_phosphatase_core_sf"/>
</dbReference>
<evidence type="ECO:0000313" key="7">
    <source>
        <dbReference type="EMBL" id="EMI57070.1"/>
    </source>
</evidence>
<reference evidence="7 8" key="1">
    <citation type="journal article" date="2013" name="Mar. Genomics">
        <title>Expression of sulfatases in Rhodopirellula baltica and the diversity of sulfatases in the genus Rhodopirellula.</title>
        <authorList>
            <person name="Wegner C.E."/>
            <person name="Richter-Heitmann T."/>
            <person name="Klindworth A."/>
            <person name="Klockow C."/>
            <person name="Richter M."/>
            <person name="Achstetter T."/>
            <person name="Glockner F.O."/>
            <person name="Harder J."/>
        </authorList>
    </citation>
    <scope>NUCLEOTIDE SEQUENCE [LARGE SCALE GENOMIC DNA]</scope>
    <source>
        <strain evidence="7 8">SM41</strain>
    </source>
</reference>
<dbReference type="FunFam" id="3.40.720.10:FF:000047">
    <property type="entry name" value="Arylsulfatase"/>
    <property type="match status" value="1"/>
</dbReference>
<dbReference type="AlphaFoldDB" id="M5U6K6"/>
<keyword evidence="3" id="KW-0378">Hydrolase</keyword>
<dbReference type="Pfam" id="PF00884">
    <property type="entry name" value="Sulfatase"/>
    <property type="match status" value="1"/>
</dbReference>
<dbReference type="OrthoDB" id="9783154at2"/>
<dbReference type="InterPro" id="IPR050738">
    <property type="entry name" value="Sulfatase"/>
</dbReference>
<dbReference type="InterPro" id="IPR024607">
    <property type="entry name" value="Sulfatase_CS"/>
</dbReference>
<feature type="domain" description="Sulfatase N-terminal" evidence="6">
    <location>
        <begin position="30"/>
        <end position="428"/>
    </location>
</feature>
<keyword evidence="2" id="KW-0479">Metal-binding</keyword>
<keyword evidence="5" id="KW-0732">Signal</keyword>
<dbReference type="Gene3D" id="3.40.720.10">
    <property type="entry name" value="Alkaline Phosphatase, subunit A"/>
    <property type="match status" value="1"/>
</dbReference>
<evidence type="ECO:0000256" key="3">
    <source>
        <dbReference type="ARBA" id="ARBA00022801"/>
    </source>
</evidence>
<organism evidence="7 8">
    <name type="scientific">Rhodopirellula sallentina SM41</name>
    <dbReference type="NCBI Taxonomy" id="1263870"/>
    <lineage>
        <taxon>Bacteria</taxon>
        <taxon>Pseudomonadati</taxon>
        <taxon>Planctomycetota</taxon>
        <taxon>Planctomycetia</taxon>
        <taxon>Pirellulales</taxon>
        <taxon>Pirellulaceae</taxon>
        <taxon>Rhodopirellula</taxon>
    </lineage>
</organism>
<feature type="signal peptide" evidence="5">
    <location>
        <begin position="1"/>
        <end position="26"/>
    </location>
</feature>
<dbReference type="GO" id="GO:0004065">
    <property type="term" value="F:arylsulfatase activity"/>
    <property type="evidence" value="ECO:0007669"/>
    <property type="project" value="TreeGrafter"/>
</dbReference>
<dbReference type="InterPro" id="IPR000917">
    <property type="entry name" value="Sulfatase_N"/>
</dbReference>
<evidence type="ECO:0000259" key="6">
    <source>
        <dbReference type="Pfam" id="PF00884"/>
    </source>
</evidence>
<proteinExistence type="inferred from homology"/>
<dbReference type="GO" id="GO:0046872">
    <property type="term" value="F:metal ion binding"/>
    <property type="evidence" value="ECO:0007669"/>
    <property type="project" value="UniProtKB-KW"/>
</dbReference>
<evidence type="ECO:0000256" key="1">
    <source>
        <dbReference type="ARBA" id="ARBA00008779"/>
    </source>
</evidence>
<sequence>MMKQLLLLKHLLVVLNMLACAGMCSADERPNIVLIMADDMGYSDINCYGGAINTPNIDKLAEGGLRFTQFYNAGRCCPTRASFLTGLYPHEAGLGHMVYGDKGPGYHPYLNKQCVTIAEVLRDAGYRTMMAGKWHVGHKQGQWPTDRGFEHFYGIHLQVDSYFKVLPGCPVYHNEKMVVPPTTSPENTLHPDQEWYTTAVFADWSLKFLDEAAEDERPFFLYTAFNSPHWPLEAPDENIANYEGKYNEGWDVLREQKLARMKAMGIVSAETELSPSNCPEWKSLPEPDQKELAFRRQIYAAQIERMDQSIGRIVAKLRELGTLDNTLLLFLSDNGCCAEGGMFGYQWKKNTKANFADWRKQSGRSSSTGEAWSSASNTPFRLHKRWVHEGGIATPLIAHWPKVITEGGKLSQQVGHVVDVMATCVDVAEADYPEEIDNRAIKPLAGSSLLPNLRDRSIEADRTLFWEHEKHAAIRVGDWKLVTLNGTDEAKWELYDMNHVRTESNNVAGEQAERVKRLANQWTTWAQQANVLPWPQDRTTK</sequence>
<dbReference type="RefSeq" id="WP_008675874.1">
    <property type="nucleotide sequence ID" value="NZ_ANOH01000113.1"/>
</dbReference>
<dbReference type="PANTHER" id="PTHR42693">
    <property type="entry name" value="ARYLSULFATASE FAMILY MEMBER"/>
    <property type="match status" value="1"/>
</dbReference>
<dbReference type="SUPFAM" id="SSF53649">
    <property type="entry name" value="Alkaline phosphatase-like"/>
    <property type="match status" value="1"/>
</dbReference>
<dbReference type="CDD" id="cd16025">
    <property type="entry name" value="PAS_like"/>
    <property type="match status" value="1"/>
</dbReference>
<dbReference type="PROSITE" id="PS00149">
    <property type="entry name" value="SULFATASE_2"/>
    <property type="match status" value="1"/>
</dbReference>
<name>M5U6K6_9BACT</name>
<dbReference type="EMBL" id="ANOH01000113">
    <property type="protein sequence ID" value="EMI57070.1"/>
    <property type="molecule type" value="Genomic_DNA"/>
</dbReference>
<keyword evidence="8" id="KW-1185">Reference proteome</keyword>
<feature type="chain" id="PRO_5004073083" evidence="5">
    <location>
        <begin position="27"/>
        <end position="541"/>
    </location>
</feature>
<evidence type="ECO:0000256" key="2">
    <source>
        <dbReference type="ARBA" id="ARBA00022723"/>
    </source>
</evidence>
<comment type="similarity">
    <text evidence="1">Belongs to the sulfatase family.</text>
</comment>
<dbReference type="Proteomes" id="UP000011885">
    <property type="component" value="Unassembled WGS sequence"/>
</dbReference>
<dbReference type="PATRIC" id="fig|1263870.3.peg.1587"/>
<evidence type="ECO:0000256" key="4">
    <source>
        <dbReference type="ARBA" id="ARBA00022837"/>
    </source>
</evidence>
<accession>M5U6K6</accession>
<gene>
    <name evidence="7" type="ORF">RSSM_01480</name>
</gene>
<evidence type="ECO:0000256" key="5">
    <source>
        <dbReference type="SAM" id="SignalP"/>
    </source>
</evidence>
<dbReference type="Gene3D" id="3.30.1120.10">
    <property type="match status" value="1"/>
</dbReference>
<keyword evidence="4" id="KW-0106">Calcium</keyword>
<dbReference type="PANTHER" id="PTHR42693:SF53">
    <property type="entry name" value="ENDO-4-O-SULFATASE"/>
    <property type="match status" value="1"/>
</dbReference>